<sequence length="91" mass="10403">MINPFPISGKGVFVMRGSGNLCRMSIKSSIFCSHEEVEPMTQLPTTLQFRIHPVGEISQAFLHLGIVRYDRAAEYVCRIPYGRNRDRGDFR</sequence>
<proteinExistence type="predicted"/>
<organism evidence="1 2">
    <name type="scientific">Melghirimyces thermohalophilus</name>
    <dbReference type="NCBI Taxonomy" id="1236220"/>
    <lineage>
        <taxon>Bacteria</taxon>
        <taxon>Bacillati</taxon>
        <taxon>Bacillota</taxon>
        <taxon>Bacilli</taxon>
        <taxon>Bacillales</taxon>
        <taxon>Thermoactinomycetaceae</taxon>
        <taxon>Melghirimyces</taxon>
    </lineage>
</organism>
<dbReference type="Proteomes" id="UP000199387">
    <property type="component" value="Unassembled WGS sequence"/>
</dbReference>
<gene>
    <name evidence="1" type="ORF">SAMN04488112_10489</name>
</gene>
<name>A0A1G6JL30_9BACL</name>
<evidence type="ECO:0000313" key="2">
    <source>
        <dbReference type="Proteomes" id="UP000199387"/>
    </source>
</evidence>
<dbReference type="EMBL" id="FMZA01000004">
    <property type="protein sequence ID" value="SDC19424.1"/>
    <property type="molecule type" value="Genomic_DNA"/>
</dbReference>
<keyword evidence="2" id="KW-1185">Reference proteome</keyword>
<evidence type="ECO:0000313" key="1">
    <source>
        <dbReference type="EMBL" id="SDC19424.1"/>
    </source>
</evidence>
<protein>
    <submittedName>
        <fullName evidence="1">Uncharacterized protein</fullName>
    </submittedName>
</protein>
<dbReference type="AlphaFoldDB" id="A0A1G6JL30"/>
<reference evidence="1 2" key="1">
    <citation type="submission" date="2016-10" db="EMBL/GenBank/DDBJ databases">
        <authorList>
            <person name="de Groot N.N."/>
        </authorList>
    </citation>
    <scope>NUCLEOTIDE SEQUENCE [LARGE SCALE GENOMIC DNA]</scope>
    <source>
        <strain evidence="1 2">DSM 45514</strain>
    </source>
</reference>
<dbReference type="STRING" id="1236220.SAMN04488112_10489"/>
<accession>A0A1G6JL30</accession>